<keyword evidence="5" id="KW-1185">Reference proteome</keyword>
<dbReference type="SUPFAM" id="SSF51735">
    <property type="entry name" value="NAD(P)-binding Rossmann-fold domains"/>
    <property type="match status" value="1"/>
</dbReference>
<dbReference type="Pfam" id="PF00389">
    <property type="entry name" value="2-Hacid_dh"/>
    <property type="match status" value="1"/>
</dbReference>
<reference evidence="5" key="1">
    <citation type="submission" date="2016-10" db="EMBL/GenBank/DDBJ databases">
        <authorList>
            <person name="Varghese N."/>
            <person name="Submissions S."/>
        </authorList>
    </citation>
    <scope>NUCLEOTIDE SEQUENCE [LARGE SCALE GENOMIC DNA]</scope>
    <source>
        <strain evidence="5">LP51</strain>
    </source>
</reference>
<dbReference type="InterPro" id="IPR006140">
    <property type="entry name" value="D-isomer_DH_NAD-bd"/>
</dbReference>
<proteinExistence type="inferred from homology"/>
<name>A0A1I2ZEU5_9BACT</name>
<evidence type="ECO:0000313" key="5">
    <source>
        <dbReference type="Proteomes" id="UP000198724"/>
    </source>
</evidence>
<dbReference type="OrthoDB" id="1522997at2"/>
<organism evidence="4 5">
    <name type="scientific">Pontibacter chinhatensis</name>
    <dbReference type="NCBI Taxonomy" id="1436961"/>
    <lineage>
        <taxon>Bacteria</taxon>
        <taxon>Pseudomonadati</taxon>
        <taxon>Bacteroidota</taxon>
        <taxon>Cytophagia</taxon>
        <taxon>Cytophagales</taxon>
        <taxon>Hymenobacteraceae</taxon>
        <taxon>Pontibacter</taxon>
    </lineage>
</organism>
<dbReference type="Proteomes" id="UP000198724">
    <property type="component" value="Unassembled WGS sequence"/>
</dbReference>
<keyword evidence="1" id="KW-0560">Oxidoreductase</keyword>
<dbReference type="EMBL" id="FOOT01000013">
    <property type="protein sequence ID" value="SFH35641.1"/>
    <property type="molecule type" value="Genomic_DNA"/>
</dbReference>
<gene>
    <name evidence="4" type="ORF">SAMN05421739_11315</name>
</gene>
<dbReference type="PANTHER" id="PTHR42938">
    <property type="entry name" value="FORMATE DEHYDROGENASE 1"/>
    <property type="match status" value="1"/>
</dbReference>
<dbReference type="STRING" id="1436961.SAMN05421739_11315"/>
<feature type="domain" description="D-isomer specific 2-hydroxyacid dehydrogenase catalytic" evidence="2">
    <location>
        <begin position="7"/>
        <end position="293"/>
    </location>
</feature>
<dbReference type="SUPFAM" id="SSF52283">
    <property type="entry name" value="Formate/glycerate dehydrogenase catalytic domain-like"/>
    <property type="match status" value="1"/>
</dbReference>
<dbReference type="Gene3D" id="3.40.50.720">
    <property type="entry name" value="NAD(P)-binding Rossmann-like Domain"/>
    <property type="match status" value="2"/>
</dbReference>
<evidence type="ECO:0000313" key="4">
    <source>
        <dbReference type="EMBL" id="SFH35641.1"/>
    </source>
</evidence>
<dbReference type="PANTHER" id="PTHR42938:SF9">
    <property type="entry name" value="FORMATE DEHYDROGENASE 1"/>
    <property type="match status" value="1"/>
</dbReference>
<evidence type="ECO:0000259" key="3">
    <source>
        <dbReference type="Pfam" id="PF02826"/>
    </source>
</evidence>
<dbReference type="InterPro" id="IPR036291">
    <property type="entry name" value="NAD(P)-bd_dom_sf"/>
</dbReference>
<sequence>MLESIGVEADYRPDIKPEEVPEALQGFDGLIVRSKMRITADTLAQADKLKYVARAGAGVDNIDQQALQERGVILLAANEGNSQAVGEFTVGLLVSLLRNVSRSHSQVQQKVWLREENRGEEISGKTIGIIGFGNMGQSFARTVSGFGCRLLAYDRYAPEKINLPVERVSLEQLQEEADIVSLHIPFIQENLRFANDAFFSAFRKPIWFLNTSRGEVVDQQALVRHLQSGSIKGAALDVLENEKLHTLTAQQQQDFDYLASAPNVILTPHIAGWTHESYVKINEVLVQKIGQVLAS</sequence>
<dbReference type="AlphaFoldDB" id="A0A1I2ZEU5"/>
<comment type="similarity">
    <text evidence="1">Belongs to the D-isomer specific 2-hydroxyacid dehydrogenase family.</text>
</comment>
<dbReference type="GO" id="GO:0016616">
    <property type="term" value="F:oxidoreductase activity, acting on the CH-OH group of donors, NAD or NADP as acceptor"/>
    <property type="evidence" value="ECO:0007669"/>
    <property type="project" value="InterPro"/>
</dbReference>
<dbReference type="GO" id="GO:0051287">
    <property type="term" value="F:NAD binding"/>
    <property type="evidence" value="ECO:0007669"/>
    <property type="project" value="InterPro"/>
</dbReference>
<evidence type="ECO:0000259" key="2">
    <source>
        <dbReference type="Pfam" id="PF00389"/>
    </source>
</evidence>
<dbReference type="InterPro" id="IPR006139">
    <property type="entry name" value="D-isomer_2_OHA_DH_cat_dom"/>
</dbReference>
<feature type="domain" description="D-isomer specific 2-hydroxyacid dehydrogenase NAD-binding" evidence="3">
    <location>
        <begin position="90"/>
        <end position="271"/>
    </location>
</feature>
<dbReference type="Pfam" id="PF02826">
    <property type="entry name" value="2-Hacid_dh_C"/>
    <property type="match status" value="1"/>
</dbReference>
<protein>
    <submittedName>
        <fullName evidence="4">D-3-phosphoglycerate dehydrogenase</fullName>
    </submittedName>
</protein>
<accession>A0A1I2ZEU5</accession>
<evidence type="ECO:0000256" key="1">
    <source>
        <dbReference type="RuleBase" id="RU003719"/>
    </source>
</evidence>